<evidence type="ECO:0000313" key="1">
    <source>
        <dbReference type="EMBL" id="TWT64436.1"/>
    </source>
</evidence>
<proteinExistence type="predicted"/>
<accession>A0A5C5XMK8</accession>
<dbReference type="RefSeq" id="WP_146506149.1">
    <property type="nucleotide sequence ID" value="NZ_SJPG01000001.1"/>
</dbReference>
<evidence type="ECO:0000313" key="2">
    <source>
        <dbReference type="Proteomes" id="UP000316095"/>
    </source>
</evidence>
<gene>
    <name evidence="1" type="ORF">Pan54_52000</name>
</gene>
<keyword evidence="2" id="KW-1185">Reference proteome</keyword>
<dbReference type="Proteomes" id="UP000316095">
    <property type="component" value="Unassembled WGS sequence"/>
</dbReference>
<protein>
    <submittedName>
        <fullName evidence="1">Uncharacterized protein</fullName>
    </submittedName>
</protein>
<dbReference type="EMBL" id="SJPG01000001">
    <property type="protein sequence ID" value="TWT64436.1"/>
    <property type="molecule type" value="Genomic_DNA"/>
</dbReference>
<comment type="caution">
    <text evidence="1">The sequence shown here is derived from an EMBL/GenBank/DDBJ whole genome shotgun (WGS) entry which is preliminary data.</text>
</comment>
<dbReference type="AlphaFoldDB" id="A0A5C5XMK8"/>
<organism evidence="1 2">
    <name type="scientific">Rubinisphaera italica</name>
    <dbReference type="NCBI Taxonomy" id="2527969"/>
    <lineage>
        <taxon>Bacteria</taxon>
        <taxon>Pseudomonadati</taxon>
        <taxon>Planctomycetota</taxon>
        <taxon>Planctomycetia</taxon>
        <taxon>Planctomycetales</taxon>
        <taxon>Planctomycetaceae</taxon>
        <taxon>Rubinisphaera</taxon>
    </lineage>
</organism>
<reference evidence="1 2" key="1">
    <citation type="submission" date="2019-02" db="EMBL/GenBank/DDBJ databases">
        <title>Deep-cultivation of Planctomycetes and their phenomic and genomic characterization uncovers novel biology.</title>
        <authorList>
            <person name="Wiegand S."/>
            <person name="Jogler M."/>
            <person name="Boedeker C."/>
            <person name="Pinto D."/>
            <person name="Vollmers J."/>
            <person name="Rivas-Marin E."/>
            <person name="Kohn T."/>
            <person name="Peeters S.H."/>
            <person name="Heuer A."/>
            <person name="Rast P."/>
            <person name="Oberbeckmann S."/>
            <person name="Bunk B."/>
            <person name="Jeske O."/>
            <person name="Meyerdierks A."/>
            <person name="Storesund J.E."/>
            <person name="Kallscheuer N."/>
            <person name="Luecker S."/>
            <person name="Lage O.M."/>
            <person name="Pohl T."/>
            <person name="Merkel B.J."/>
            <person name="Hornburger P."/>
            <person name="Mueller R.-W."/>
            <person name="Bruemmer F."/>
            <person name="Labrenz M."/>
            <person name="Spormann A.M."/>
            <person name="Op Den Camp H."/>
            <person name="Overmann J."/>
            <person name="Amann R."/>
            <person name="Jetten M.S.M."/>
            <person name="Mascher T."/>
            <person name="Medema M.H."/>
            <person name="Devos D.P."/>
            <person name="Kaster A.-K."/>
            <person name="Ovreas L."/>
            <person name="Rohde M."/>
            <person name="Galperin M.Y."/>
            <person name="Jogler C."/>
        </authorList>
    </citation>
    <scope>NUCLEOTIDE SEQUENCE [LARGE SCALE GENOMIC DNA]</scope>
    <source>
        <strain evidence="1 2">Pan54</strain>
    </source>
</reference>
<name>A0A5C5XMK8_9PLAN</name>
<dbReference type="OrthoDB" id="289778at2"/>
<sequence length="71" mass="8805">MDLKPRPNQEKYLEILRKKSPYERLQQAFMLTERSRELFKAGLRHRHPELNEQELHALYLEQLKKCHNRNY</sequence>